<dbReference type="GO" id="GO:0001216">
    <property type="term" value="F:DNA-binding transcription activator activity"/>
    <property type="evidence" value="ECO:0007669"/>
    <property type="project" value="InterPro"/>
</dbReference>
<sequence length="379" mass="43802">MLRNQVKASVEAKLNLTILLKGHLQLLTVPSEELQAILEEDLKDAPYVFQTMSRRVRWFRQDLPAPQVASKRSWWESILQQIKMELDGTELDVAMDIIYCLDDRGFFRGDVNSIAERWGVHPDYVEDIREFIMKELEPTGIASKSMEEFIKVQIEEMFPDNGDLLKEVLEFFRTGRASKAVKELAGRLKLYPAEDETTEYSSGSVDLLLEWDGEEWYVVVRDDFIEIGGEEDLPKEVLEKVKRWNVLLSLRRNILRKAGELILERQKDFLLGKGPLKSLTMRELAQVVNVSLSSVSRVLSNKYVKTPVGIFPIKFFFKRESKDGYSTEEVLRAVKEVIQQLGDVSDRKLCEALRAKGINLARRTVCKYRRMLSHERHSG</sequence>
<dbReference type="Gene3D" id="1.10.10.60">
    <property type="entry name" value="Homeodomain-like"/>
    <property type="match status" value="1"/>
</dbReference>
<dbReference type="InterPro" id="IPR038709">
    <property type="entry name" value="RpoN_core-bd_sf"/>
</dbReference>
<dbReference type="STRING" id="638303.Thal_0999"/>
<dbReference type="Gene3D" id="1.10.10.1330">
    <property type="entry name" value="RNA polymerase sigma-54 factor, core-binding domain"/>
    <property type="match status" value="1"/>
</dbReference>
<organism evidence="11 12">
    <name type="scientific">Thermocrinis albus (strain DSM 14484 / JCM 11386 / HI 11/12)</name>
    <dbReference type="NCBI Taxonomy" id="638303"/>
    <lineage>
        <taxon>Bacteria</taxon>
        <taxon>Pseudomonadati</taxon>
        <taxon>Aquificota</taxon>
        <taxon>Aquificia</taxon>
        <taxon>Aquificales</taxon>
        <taxon>Aquificaceae</taxon>
        <taxon>Thermocrinis</taxon>
    </lineage>
</organism>
<evidence type="ECO:0000256" key="8">
    <source>
        <dbReference type="ARBA" id="ARBA00023163"/>
    </source>
</evidence>
<keyword evidence="3" id="KW-0808">Transferase</keyword>
<evidence type="ECO:0000313" key="12">
    <source>
        <dbReference type="Proteomes" id="UP000002043"/>
    </source>
</evidence>
<evidence type="ECO:0000256" key="3">
    <source>
        <dbReference type="ARBA" id="ARBA00022679"/>
    </source>
</evidence>
<evidence type="ECO:0000256" key="2">
    <source>
        <dbReference type="ARBA" id="ARBA00022478"/>
    </source>
</evidence>
<evidence type="ECO:0000256" key="6">
    <source>
        <dbReference type="ARBA" id="ARBA00023082"/>
    </source>
</evidence>
<dbReference type="PROSITE" id="PS50044">
    <property type="entry name" value="SIGMA54_3"/>
    <property type="match status" value="1"/>
</dbReference>
<dbReference type="InterPro" id="IPR000394">
    <property type="entry name" value="RNA_pol_sigma_54"/>
</dbReference>
<keyword evidence="4" id="KW-0548">Nucleotidyltransferase</keyword>
<proteinExistence type="inferred from homology"/>
<keyword evidence="6" id="KW-0731">Sigma factor</keyword>
<dbReference type="RefSeq" id="WP_012992037.1">
    <property type="nucleotide sequence ID" value="NC_013894.1"/>
</dbReference>
<dbReference type="HOGENOM" id="CLU_020569_0_0_0"/>
<dbReference type="Pfam" id="PF04963">
    <property type="entry name" value="Sigma54_CBD"/>
    <property type="match status" value="1"/>
</dbReference>
<dbReference type="PANTHER" id="PTHR32248">
    <property type="entry name" value="RNA POLYMERASE SIGMA-54 FACTOR"/>
    <property type="match status" value="1"/>
</dbReference>
<keyword evidence="5" id="KW-0805">Transcription regulation</keyword>
<reference evidence="12" key="1">
    <citation type="journal article" date="2010" name="Stand. Genomic Sci.">
        <title>Complete genome sequence of Thermocrinis albus type strain (HI 11/12T).</title>
        <authorList>
            <person name="Wirth R."/>
            <person name="Sikorski J."/>
            <person name="Brambilla E."/>
            <person name="Misra M."/>
            <person name="Lapidus A."/>
            <person name="Copeland A."/>
            <person name="Nolan M."/>
            <person name="Lucas S."/>
            <person name="Chen F."/>
            <person name="Tice H."/>
            <person name="Cheng J.F."/>
            <person name="Han C."/>
            <person name="Detter J.C."/>
            <person name="Tapia R."/>
            <person name="Bruce D."/>
            <person name="Goodwin L."/>
            <person name="Pitluck S."/>
            <person name="Pati A."/>
            <person name="Anderson I."/>
            <person name="Ivanova N."/>
            <person name="Mavromatis K."/>
            <person name="Mikhailova N."/>
            <person name="Chen A."/>
            <person name="Palaniappan K."/>
            <person name="Bilek Y."/>
            <person name="Hader T."/>
            <person name="Land M."/>
            <person name="Hauser L."/>
            <person name="Chang Y.J."/>
            <person name="Jeffries C.D."/>
            <person name="Tindall B.J."/>
            <person name="Rohde M."/>
            <person name="Goker M."/>
            <person name="Bristow J."/>
            <person name="Eisen J.A."/>
            <person name="Markowitz V."/>
            <person name="Hugenholtz P."/>
            <person name="Kyrpides N.C."/>
            <person name="Klenk H.P."/>
        </authorList>
    </citation>
    <scope>NUCLEOTIDE SEQUENCE [LARGE SCALE GENOMIC DNA]</scope>
    <source>
        <strain evidence="12">DSM 14484 / JCM 11386 / HI 11/12</strain>
    </source>
</reference>
<dbReference type="PIRSF" id="PIRSF000774">
    <property type="entry name" value="RpoN"/>
    <property type="match status" value="1"/>
</dbReference>
<keyword evidence="8" id="KW-0804">Transcription</keyword>
<dbReference type="PRINTS" id="PR00045">
    <property type="entry name" value="SIGMA54FCT"/>
</dbReference>
<keyword evidence="12" id="KW-1185">Reference proteome</keyword>
<keyword evidence="2" id="KW-0240">DNA-directed RNA polymerase</keyword>
<dbReference type="InterPro" id="IPR007046">
    <property type="entry name" value="RNA_pol_sigma_54_core-bd"/>
</dbReference>
<dbReference type="InterPro" id="IPR007634">
    <property type="entry name" value="RNA_pol_sigma_54_DNA-bd"/>
</dbReference>
<evidence type="ECO:0000259" key="9">
    <source>
        <dbReference type="Pfam" id="PF04552"/>
    </source>
</evidence>
<dbReference type="eggNOG" id="COG1508">
    <property type="taxonomic scope" value="Bacteria"/>
</dbReference>
<dbReference type="PANTHER" id="PTHR32248:SF4">
    <property type="entry name" value="RNA POLYMERASE SIGMA-54 FACTOR"/>
    <property type="match status" value="1"/>
</dbReference>
<dbReference type="PROSITE" id="PS00356">
    <property type="entry name" value="HTH_LACI_1"/>
    <property type="match status" value="1"/>
</dbReference>
<feature type="domain" description="RNA polymerase sigma factor 54 core-binding" evidence="10">
    <location>
        <begin position="67"/>
        <end position="189"/>
    </location>
</feature>
<dbReference type="GO" id="GO:0000428">
    <property type="term" value="C:DNA-directed RNA polymerase complex"/>
    <property type="evidence" value="ECO:0007669"/>
    <property type="project" value="UniProtKB-KW"/>
</dbReference>
<dbReference type="GO" id="GO:0016987">
    <property type="term" value="F:sigma factor activity"/>
    <property type="evidence" value="ECO:0007669"/>
    <property type="project" value="UniProtKB-KW"/>
</dbReference>
<protein>
    <submittedName>
        <fullName evidence="11">RNA polymerase, sigma 54 subunit, RpoN</fullName>
    </submittedName>
</protein>
<dbReference type="Pfam" id="PF04552">
    <property type="entry name" value="Sigma54_DBD"/>
    <property type="match status" value="1"/>
</dbReference>
<dbReference type="GO" id="GO:0006352">
    <property type="term" value="P:DNA-templated transcription initiation"/>
    <property type="evidence" value="ECO:0007669"/>
    <property type="project" value="InterPro"/>
</dbReference>
<dbReference type="AlphaFoldDB" id="D3SLK1"/>
<dbReference type="EMBL" id="CP001931">
    <property type="protein sequence ID" value="ADC89631.1"/>
    <property type="molecule type" value="Genomic_DNA"/>
</dbReference>
<feature type="domain" description="RNA polymerase sigma factor 54 DNA-binding" evidence="9">
    <location>
        <begin position="237"/>
        <end position="373"/>
    </location>
</feature>
<evidence type="ECO:0000256" key="1">
    <source>
        <dbReference type="ARBA" id="ARBA00008798"/>
    </source>
</evidence>
<evidence type="ECO:0000256" key="7">
    <source>
        <dbReference type="ARBA" id="ARBA00023125"/>
    </source>
</evidence>
<dbReference type="GO" id="GO:0003677">
    <property type="term" value="F:DNA binding"/>
    <property type="evidence" value="ECO:0007669"/>
    <property type="project" value="UniProtKB-KW"/>
</dbReference>
<dbReference type="Proteomes" id="UP000002043">
    <property type="component" value="Chromosome"/>
</dbReference>
<dbReference type="KEGG" id="tal:Thal_0999"/>
<name>D3SLK1_THEAH</name>
<dbReference type="OrthoDB" id="9814402at2"/>
<evidence type="ECO:0000256" key="5">
    <source>
        <dbReference type="ARBA" id="ARBA00023015"/>
    </source>
</evidence>
<gene>
    <name evidence="11" type="ordered locus">Thal_0999</name>
</gene>
<comment type="similarity">
    <text evidence="1">Belongs to the sigma-54 factor family.</text>
</comment>
<evidence type="ECO:0000313" key="11">
    <source>
        <dbReference type="EMBL" id="ADC89631.1"/>
    </source>
</evidence>
<evidence type="ECO:0000259" key="10">
    <source>
        <dbReference type="Pfam" id="PF04963"/>
    </source>
</evidence>
<accession>D3SLK1</accession>
<evidence type="ECO:0000256" key="4">
    <source>
        <dbReference type="ARBA" id="ARBA00022695"/>
    </source>
</evidence>
<keyword evidence="7" id="KW-0238">DNA-binding</keyword>
<dbReference type="GO" id="GO:0016779">
    <property type="term" value="F:nucleotidyltransferase activity"/>
    <property type="evidence" value="ECO:0007669"/>
    <property type="project" value="UniProtKB-KW"/>
</dbReference>